<dbReference type="AlphaFoldDB" id="A0A1M5D545"/>
<evidence type="ECO:0000259" key="2">
    <source>
        <dbReference type="Pfam" id="PF03466"/>
    </source>
</evidence>
<dbReference type="EMBL" id="FQVF01000009">
    <property type="protein sequence ID" value="SHF62213.1"/>
    <property type="molecule type" value="Genomic_DNA"/>
</dbReference>
<dbReference type="Proteomes" id="UP000184517">
    <property type="component" value="Unassembled WGS sequence"/>
</dbReference>
<accession>A0A1M5D545</accession>
<sequence>PISIMVGYHPMNQNDYIGKTLKPWPVLLDHYSFDAAVHFEHLAWAGERTYRLFQETLIPVCHPSLLGDNEPKALLDNLPRLHRRQNPEAWQDYARETNITLTNPAIGARYDLHTMLIEAAISGLGVALVPRIYVKKELELGNLIAPWPESAIVSKTFCLVLPESIMLNELPVQKFAKWIISEAKIA</sequence>
<comment type="similarity">
    <text evidence="1">Belongs to the LysR transcriptional regulatory family.</text>
</comment>
<dbReference type="PANTHER" id="PTHR30537">
    <property type="entry name" value="HTH-TYPE TRANSCRIPTIONAL REGULATOR"/>
    <property type="match status" value="1"/>
</dbReference>
<dbReference type="SUPFAM" id="SSF53850">
    <property type="entry name" value="Periplasmic binding protein-like II"/>
    <property type="match status" value="1"/>
</dbReference>
<dbReference type="GO" id="GO:0003700">
    <property type="term" value="F:DNA-binding transcription factor activity"/>
    <property type="evidence" value="ECO:0007669"/>
    <property type="project" value="TreeGrafter"/>
</dbReference>
<evidence type="ECO:0000313" key="3">
    <source>
        <dbReference type="EMBL" id="SHF62213.1"/>
    </source>
</evidence>
<evidence type="ECO:0000313" key="4">
    <source>
        <dbReference type="Proteomes" id="UP000184517"/>
    </source>
</evidence>
<protein>
    <submittedName>
        <fullName evidence="3">LysR substrate binding domain-containing protein</fullName>
    </submittedName>
</protein>
<dbReference type="InterPro" id="IPR058163">
    <property type="entry name" value="LysR-type_TF_proteobact-type"/>
</dbReference>
<name>A0A1M5D545_9GAMM</name>
<dbReference type="InterPro" id="IPR005119">
    <property type="entry name" value="LysR_subst-bd"/>
</dbReference>
<feature type="domain" description="LysR substrate-binding" evidence="2">
    <location>
        <begin position="28"/>
        <end position="179"/>
    </location>
</feature>
<proteinExistence type="inferred from homology"/>
<feature type="non-terminal residue" evidence="3">
    <location>
        <position position="1"/>
    </location>
</feature>
<keyword evidence="4" id="KW-1185">Reference proteome</keyword>
<dbReference type="GO" id="GO:0043565">
    <property type="term" value="F:sequence-specific DNA binding"/>
    <property type="evidence" value="ECO:0007669"/>
    <property type="project" value="TreeGrafter"/>
</dbReference>
<reference evidence="4" key="1">
    <citation type="submission" date="2016-11" db="EMBL/GenBank/DDBJ databases">
        <authorList>
            <person name="Varghese N."/>
            <person name="Submissions S."/>
        </authorList>
    </citation>
    <scope>NUCLEOTIDE SEQUENCE [LARGE SCALE GENOMIC DNA]</scope>
    <source>
        <strain evidence="4">DSM 16579</strain>
    </source>
</reference>
<organism evidence="3 4">
    <name type="scientific">Marinomonas polaris DSM 16579</name>
    <dbReference type="NCBI Taxonomy" id="1122206"/>
    <lineage>
        <taxon>Bacteria</taxon>
        <taxon>Pseudomonadati</taxon>
        <taxon>Pseudomonadota</taxon>
        <taxon>Gammaproteobacteria</taxon>
        <taxon>Oceanospirillales</taxon>
        <taxon>Oceanospirillaceae</taxon>
        <taxon>Marinomonas</taxon>
    </lineage>
</organism>
<evidence type="ECO:0000256" key="1">
    <source>
        <dbReference type="ARBA" id="ARBA00009437"/>
    </source>
</evidence>
<dbReference type="GO" id="GO:0006351">
    <property type="term" value="P:DNA-templated transcription"/>
    <property type="evidence" value="ECO:0007669"/>
    <property type="project" value="TreeGrafter"/>
</dbReference>
<gene>
    <name evidence="3" type="ORF">SAMN02745753_02356</name>
</gene>
<dbReference type="Gene3D" id="3.40.190.10">
    <property type="entry name" value="Periplasmic binding protein-like II"/>
    <property type="match status" value="2"/>
</dbReference>
<dbReference type="PANTHER" id="PTHR30537:SF26">
    <property type="entry name" value="GLYCINE CLEAVAGE SYSTEM TRANSCRIPTIONAL ACTIVATOR"/>
    <property type="match status" value="1"/>
</dbReference>
<dbReference type="Pfam" id="PF03466">
    <property type="entry name" value="LysR_substrate"/>
    <property type="match status" value="1"/>
</dbReference>